<protein>
    <submittedName>
        <fullName evidence="2">Uncharacterized protein</fullName>
    </submittedName>
</protein>
<proteinExistence type="predicted"/>
<dbReference type="RefSeq" id="WP_156101972.1">
    <property type="nucleotide sequence ID" value="NZ_JDUV01000044.1"/>
</dbReference>
<dbReference type="AlphaFoldDB" id="A0A087A4Z2"/>
<reference evidence="2 3" key="1">
    <citation type="submission" date="2014-03" db="EMBL/GenBank/DDBJ databases">
        <title>Genomics of Bifidobacteria.</title>
        <authorList>
            <person name="Ventura M."/>
            <person name="Milani C."/>
            <person name="Lugli G.A."/>
        </authorList>
    </citation>
    <scope>NUCLEOTIDE SEQUENCE [LARGE SCALE GENOMIC DNA]</scope>
    <source>
        <strain evidence="2 3">DSM 23973</strain>
    </source>
</reference>
<comment type="caution">
    <text evidence="2">The sequence shown here is derived from an EMBL/GenBank/DDBJ whole genome shotgun (WGS) entry which is preliminary data.</text>
</comment>
<sequence length="53" mass="5755">MASPPKSGKSGPGPGIMTIAVVVLAYYADRAWVTVFLGVLVMYAIAKDWRDRK</sequence>
<evidence type="ECO:0000256" key="1">
    <source>
        <dbReference type="SAM" id="Phobius"/>
    </source>
</evidence>
<name>A0A087A4Z2_9BIFI</name>
<keyword evidence="1" id="KW-0812">Transmembrane</keyword>
<dbReference type="EMBL" id="JGYS01000013">
    <property type="protein sequence ID" value="KFI53842.1"/>
    <property type="molecule type" value="Genomic_DNA"/>
</dbReference>
<evidence type="ECO:0000313" key="3">
    <source>
        <dbReference type="Proteomes" id="UP000029072"/>
    </source>
</evidence>
<evidence type="ECO:0000313" key="2">
    <source>
        <dbReference type="EMBL" id="KFI53842.1"/>
    </source>
</evidence>
<feature type="transmembrane region" description="Helical" evidence="1">
    <location>
        <begin position="16"/>
        <end position="46"/>
    </location>
</feature>
<gene>
    <name evidence="2" type="ORF">BCAL_1656</name>
</gene>
<organism evidence="2 3">
    <name type="scientific">Bifidobacterium callitrichos DSM 23973</name>
    <dbReference type="NCBI Taxonomy" id="1437609"/>
    <lineage>
        <taxon>Bacteria</taxon>
        <taxon>Bacillati</taxon>
        <taxon>Actinomycetota</taxon>
        <taxon>Actinomycetes</taxon>
        <taxon>Bifidobacteriales</taxon>
        <taxon>Bifidobacteriaceae</taxon>
        <taxon>Bifidobacterium</taxon>
    </lineage>
</organism>
<accession>A0A087A4Z2</accession>
<dbReference type="Proteomes" id="UP000029072">
    <property type="component" value="Unassembled WGS sequence"/>
</dbReference>
<keyword evidence="1" id="KW-1133">Transmembrane helix</keyword>
<keyword evidence="1" id="KW-0472">Membrane</keyword>